<sequence length="253" mass="29005">MKNAIEKIHAAARECPIGGLDENIFLDSDICFFLLGRQKASFKGFCDVPLSAVACMVRNDWYKEKAKTWREATFCLHGDGWGEKVFEYFEGDFLEKSFPAPSCLYHLKLQSVGGLVSCANGTHRLVAAKAWLLHTQGESAVLKQASLERFEIDPLIEKLLYMAVNNNEEIAISFVEPDEREYLRIDNQFLRFYLRIGKDKFFVRTEENIYPLANKFHFSDISASMRSGMKCYGRKNWKVVPTSIVCKALNKSW</sequence>
<keyword evidence="2" id="KW-1185">Reference proteome</keyword>
<organism evidence="1 2">
    <name type="scientific">Sapientia aquatica</name>
    <dbReference type="NCBI Taxonomy" id="1549640"/>
    <lineage>
        <taxon>Bacteria</taxon>
        <taxon>Pseudomonadati</taxon>
        <taxon>Pseudomonadota</taxon>
        <taxon>Betaproteobacteria</taxon>
        <taxon>Burkholderiales</taxon>
        <taxon>Oxalobacteraceae</taxon>
        <taxon>Sapientia</taxon>
    </lineage>
</organism>
<dbReference type="Proteomes" id="UP000294829">
    <property type="component" value="Unassembled WGS sequence"/>
</dbReference>
<gene>
    <name evidence="1" type="ORF">E2I14_17535</name>
</gene>
<evidence type="ECO:0000313" key="2">
    <source>
        <dbReference type="Proteomes" id="UP000294829"/>
    </source>
</evidence>
<comment type="caution">
    <text evidence="1">The sequence shown here is derived from an EMBL/GenBank/DDBJ whole genome shotgun (WGS) entry which is preliminary data.</text>
</comment>
<name>A0A4R5VR98_9BURK</name>
<dbReference type="AlphaFoldDB" id="A0A4R5VR98"/>
<reference evidence="1 2" key="1">
    <citation type="submission" date="2019-03" db="EMBL/GenBank/DDBJ databases">
        <title>Sapientia aquatica gen. nov., sp. nov., isolated from a crater lake.</title>
        <authorList>
            <person name="Felfoldi T."/>
            <person name="Szabo A."/>
            <person name="Toth E."/>
            <person name="Schumann P."/>
            <person name="Keki Z."/>
            <person name="Marialigeti K."/>
            <person name="Mathe I."/>
        </authorList>
    </citation>
    <scope>NUCLEOTIDE SEQUENCE [LARGE SCALE GENOMIC DNA]</scope>
    <source>
        <strain evidence="1 2">SA-152</strain>
    </source>
</reference>
<protein>
    <submittedName>
        <fullName evidence="1">Uncharacterized protein</fullName>
    </submittedName>
</protein>
<evidence type="ECO:0000313" key="1">
    <source>
        <dbReference type="EMBL" id="TDK61194.1"/>
    </source>
</evidence>
<proteinExistence type="predicted"/>
<dbReference type="EMBL" id="SMYL01000014">
    <property type="protein sequence ID" value="TDK61194.1"/>
    <property type="molecule type" value="Genomic_DNA"/>
</dbReference>
<dbReference type="RefSeq" id="WP_133330942.1">
    <property type="nucleotide sequence ID" value="NZ_SMYL01000014.1"/>
</dbReference>
<accession>A0A4R5VR98</accession>
<dbReference type="OrthoDB" id="9000789at2"/>